<dbReference type="InterPro" id="IPR050452">
    <property type="entry name" value="Metacaspase"/>
</dbReference>
<sequence length="673" mass="73982">MSSSRWALLVGVNFYGTSDPIGRPGVSPLYGCVPDVEDVRDFLKATACDITILTSSMPSNPLSTLPLEQPKDRATIKNLESAFSSLATKTKAGDEVYIHFSGHGSKAPQGSGAGSLLVLFDEQYGGAWLPSEKLAYLVRNLVDKDILVTVVLDCCFSGGIKRGEQSDEGIVRYTDYDTRSKGGCPPSDDTSRVPNLSAPVLRGARPASLWTIQSENYTCITASTGEETAKEFSYGTRSHAISHGKLSYHLLRLVQLLRSEGAAISDGLLYENLRAQLHLAGRSQHPMRFGAKKTSFFALSKPGDGSRLTSLVRSNSGQKLLLRQGSAHGVEPDDQYEVFPVHDTEMVLNGTKTGSMIVRVTKVDGLAAEVAAFNTNETTDHIETGWIARPLTRLPTAQRANVQLPPSEAKSALWRDNLRDRKFVDLHVGTTSSIGSLGLFCIHVDSQNLYRVSNSSRPATCDLPKVAKSQKYAKQSVIDMIEQMATYHYFQSISNRLPNPAFLSRFDLEIITSTGSHPDAHGILNLKITEKLKLTIRNRSTRDLYLHVYDFGPNYKIEVIEASNGGEFNVVPGRSPSQTDRKFEIDYDMSVPAGQNDCEEVFKIFITGRPTSFAPMSMPDITESLKLSAAKRGTHDNDISDLFTTLNMTVRGSRDGVLRNDWYTHNIIVRTAV</sequence>
<dbReference type="GO" id="GO:0006508">
    <property type="term" value="P:proteolysis"/>
    <property type="evidence" value="ECO:0007669"/>
    <property type="project" value="InterPro"/>
</dbReference>
<feature type="domain" description="Peptidase C14 caspase" evidence="2">
    <location>
        <begin position="5"/>
        <end position="202"/>
    </location>
</feature>
<protein>
    <recommendedName>
        <fullName evidence="2">Peptidase C14 caspase domain-containing protein</fullName>
    </recommendedName>
</protein>
<comment type="caution">
    <text evidence="3">The sequence shown here is derived from an EMBL/GenBank/DDBJ whole genome shotgun (WGS) entry which is preliminary data.</text>
</comment>
<dbReference type="Proteomes" id="UP000799441">
    <property type="component" value="Unassembled WGS sequence"/>
</dbReference>
<dbReference type="InterPro" id="IPR011600">
    <property type="entry name" value="Pept_C14_caspase"/>
</dbReference>
<comment type="similarity">
    <text evidence="1">Belongs to the peptidase C14B family.</text>
</comment>
<name>A0A9P4Q265_9PEZI</name>
<dbReference type="OrthoDB" id="3223806at2759"/>
<keyword evidence="4" id="KW-1185">Reference proteome</keyword>
<accession>A0A9P4Q265</accession>
<dbReference type="AlphaFoldDB" id="A0A9P4Q265"/>
<dbReference type="EMBL" id="MU003852">
    <property type="protein sequence ID" value="KAF2717111.1"/>
    <property type="molecule type" value="Genomic_DNA"/>
</dbReference>
<organism evidence="3 4">
    <name type="scientific">Polychaeton citri CBS 116435</name>
    <dbReference type="NCBI Taxonomy" id="1314669"/>
    <lineage>
        <taxon>Eukaryota</taxon>
        <taxon>Fungi</taxon>
        <taxon>Dikarya</taxon>
        <taxon>Ascomycota</taxon>
        <taxon>Pezizomycotina</taxon>
        <taxon>Dothideomycetes</taxon>
        <taxon>Dothideomycetidae</taxon>
        <taxon>Capnodiales</taxon>
        <taxon>Capnodiaceae</taxon>
        <taxon>Polychaeton</taxon>
    </lineage>
</organism>
<gene>
    <name evidence="3" type="ORF">K431DRAFT_288858</name>
</gene>
<dbReference type="GO" id="GO:0005737">
    <property type="term" value="C:cytoplasm"/>
    <property type="evidence" value="ECO:0007669"/>
    <property type="project" value="TreeGrafter"/>
</dbReference>
<evidence type="ECO:0000313" key="4">
    <source>
        <dbReference type="Proteomes" id="UP000799441"/>
    </source>
</evidence>
<dbReference type="Gene3D" id="3.40.50.1460">
    <property type="match status" value="1"/>
</dbReference>
<evidence type="ECO:0000259" key="2">
    <source>
        <dbReference type="Pfam" id="PF00656"/>
    </source>
</evidence>
<dbReference type="PANTHER" id="PTHR48104">
    <property type="entry name" value="METACASPASE-4"/>
    <property type="match status" value="1"/>
</dbReference>
<dbReference type="PANTHER" id="PTHR48104:SF30">
    <property type="entry name" value="METACASPASE-1"/>
    <property type="match status" value="1"/>
</dbReference>
<evidence type="ECO:0000313" key="3">
    <source>
        <dbReference type="EMBL" id="KAF2717111.1"/>
    </source>
</evidence>
<proteinExistence type="inferred from homology"/>
<dbReference type="Pfam" id="PF00656">
    <property type="entry name" value="Peptidase_C14"/>
    <property type="match status" value="1"/>
</dbReference>
<reference evidence="3" key="1">
    <citation type="journal article" date="2020" name="Stud. Mycol.">
        <title>101 Dothideomycetes genomes: a test case for predicting lifestyles and emergence of pathogens.</title>
        <authorList>
            <person name="Haridas S."/>
            <person name="Albert R."/>
            <person name="Binder M."/>
            <person name="Bloem J."/>
            <person name="Labutti K."/>
            <person name="Salamov A."/>
            <person name="Andreopoulos B."/>
            <person name="Baker S."/>
            <person name="Barry K."/>
            <person name="Bills G."/>
            <person name="Bluhm B."/>
            <person name="Cannon C."/>
            <person name="Castanera R."/>
            <person name="Culley D."/>
            <person name="Daum C."/>
            <person name="Ezra D."/>
            <person name="Gonzalez J."/>
            <person name="Henrissat B."/>
            <person name="Kuo A."/>
            <person name="Liang C."/>
            <person name="Lipzen A."/>
            <person name="Lutzoni F."/>
            <person name="Magnuson J."/>
            <person name="Mondo S."/>
            <person name="Nolan M."/>
            <person name="Ohm R."/>
            <person name="Pangilinan J."/>
            <person name="Park H.-J."/>
            <person name="Ramirez L."/>
            <person name="Alfaro M."/>
            <person name="Sun H."/>
            <person name="Tritt A."/>
            <person name="Yoshinaga Y."/>
            <person name="Zwiers L.-H."/>
            <person name="Turgeon B."/>
            <person name="Goodwin S."/>
            <person name="Spatafora J."/>
            <person name="Crous P."/>
            <person name="Grigoriev I."/>
        </authorList>
    </citation>
    <scope>NUCLEOTIDE SEQUENCE</scope>
    <source>
        <strain evidence="3">CBS 116435</strain>
    </source>
</reference>
<dbReference type="GO" id="GO:0004197">
    <property type="term" value="F:cysteine-type endopeptidase activity"/>
    <property type="evidence" value="ECO:0007669"/>
    <property type="project" value="InterPro"/>
</dbReference>
<evidence type="ECO:0000256" key="1">
    <source>
        <dbReference type="ARBA" id="ARBA00009005"/>
    </source>
</evidence>